<evidence type="ECO:0000259" key="5">
    <source>
        <dbReference type="Pfam" id="PF12867"/>
    </source>
</evidence>
<comment type="caution">
    <text evidence="6">The sequence shown here is derived from an EMBL/GenBank/DDBJ whole genome shotgun (WGS) entry which is preliminary data.</text>
</comment>
<feature type="domain" description="DinB-like" evidence="5">
    <location>
        <begin position="11"/>
        <end position="146"/>
    </location>
</feature>
<dbReference type="PANTHER" id="PTHR23150">
    <property type="entry name" value="SULFATASE MODIFYING FACTOR 1, 2"/>
    <property type="match status" value="1"/>
</dbReference>
<feature type="domain" description="Sulfatase-modifying factor enzyme-like" evidence="4">
    <location>
        <begin position="181"/>
        <end position="311"/>
    </location>
</feature>
<sequence length="424" mass="49541">MLIDRNEVSQQFIKVRGVTENLCKPLILEDYVIQSCEDVSPPKWHLAHTTWFFETFLLLRYLPNYRPFNPQFNFLFNSYYQTVGAPYPRPKRGLLSHPSTAKVLEYRHCVNEAMLDLLQQTDATVSHEILAVILLGLNHEQQHQELLLMDIKHNLSIQPDFPAYKIHSPHNNASPCKKETVWLTVEGGIVEIGHTGTGFYFDNEQPRHRKILQSYALANKLVTNAEYIAFIEDGGYQNPQWWLADGWDILQRNKWEAPLYWLKKEQKWHIFTLQGLQEIYREEPVSHVSYFEADAYARWKGKRLPTEEEWEHFVSVHDLTHQPGNFLESDCLHPEAAFNQDRPQQFMGTLWEWTSSAYLPYPGFKPLAGSLGEYNGKFMNNQMVLRGGSCVTPHAHIRASYRNFFQPDKRWPFTGIRLAKTMEG</sequence>
<gene>
    <name evidence="6" type="ORF">EKM59_03950</name>
</gene>
<protein>
    <submittedName>
        <fullName evidence="6">Ergothioneine biosynthesis protein EgtB</fullName>
    </submittedName>
</protein>
<evidence type="ECO:0000256" key="2">
    <source>
        <dbReference type="ARBA" id="ARBA00023004"/>
    </source>
</evidence>
<name>A0A433JKJ2_9GAMM</name>
<keyword evidence="7" id="KW-1185">Reference proteome</keyword>
<reference evidence="6 7" key="1">
    <citation type="submission" date="2018-12" db="EMBL/GenBank/DDBJ databases">
        <title>Legionella sp,whole genome shotgun sequence.</title>
        <authorList>
            <person name="Wu H."/>
        </authorList>
    </citation>
    <scope>NUCLEOTIDE SEQUENCE [LARGE SCALE GENOMIC DNA]</scope>
    <source>
        <strain evidence="7">km714</strain>
    </source>
</reference>
<dbReference type="Proteomes" id="UP000288012">
    <property type="component" value="Unassembled WGS sequence"/>
</dbReference>
<dbReference type="InterPro" id="IPR024775">
    <property type="entry name" value="DinB-like"/>
</dbReference>
<dbReference type="InterPro" id="IPR042095">
    <property type="entry name" value="SUMF_sf"/>
</dbReference>
<organism evidence="6 7">
    <name type="scientific">Legionella septentrionalis</name>
    <dbReference type="NCBI Taxonomy" id="2498109"/>
    <lineage>
        <taxon>Bacteria</taxon>
        <taxon>Pseudomonadati</taxon>
        <taxon>Pseudomonadota</taxon>
        <taxon>Gammaproteobacteria</taxon>
        <taxon>Legionellales</taxon>
        <taxon>Legionellaceae</taxon>
        <taxon>Legionella</taxon>
    </lineage>
</organism>
<dbReference type="PANTHER" id="PTHR23150:SF36">
    <property type="entry name" value="HERCYNINE OXYGENASE"/>
    <property type="match status" value="1"/>
</dbReference>
<dbReference type="GO" id="GO:0052699">
    <property type="term" value="P:ergothioneine biosynthetic process"/>
    <property type="evidence" value="ECO:0007669"/>
    <property type="project" value="InterPro"/>
</dbReference>
<evidence type="ECO:0000256" key="1">
    <source>
        <dbReference type="ARBA" id="ARBA00023002"/>
    </source>
</evidence>
<accession>A0A433JKJ2</accession>
<dbReference type="InterPro" id="IPR016187">
    <property type="entry name" value="CTDL_fold"/>
</dbReference>
<dbReference type="InterPro" id="IPR017806">
    <property type="entry name" value="EgtB"/>
</dbReference>
<feature type="domain" description="Sulfatase-modifying factor enzyme-like" evidence="4">
    <location>
        <begin position="345"/>
        <end position="420"/>
    </location>
</feature>
<keyword evidence="1" id="KW-0560">Oxidoreductase</keyword>
<evidence type="ECO:0000259" key="4">
    <source>
        <dbReference type="Pfam" id="PF03781"/>
    </source>
</evidence>
<dbReference type="Pfam" id="PF12867">
    <property type="entry name" value="DinB_2"/>
    <property type="match status" value="1"/>
</dbReference>
<dbReference type="SUPFAM" id="SSF56436">
    <property type="entry name" value="C-type lectin-like"/>
    <property type="match status" value="1"/>
</dbReference>
<dbReference type="NCBIfam" id="TIGR03440">
    <property type="entry name" value="egtB_TIGR03440"/>
    <property type="match status" value="1"/>
</dbReference>
<dbReference type="InterPro" id="IPR005532">
    <property type="entry name" value="SUMF_dom"/>
</dbReference>
<dbReference type="Gene3D" id="3.90.1580.10">
    <property type="entry name" value="paralog of FGE (formylglycine-generating enzyme)"/>
    <property type="match status" value="2"/>
</dbReference>
<dbReference type="Pfam" id="PF03781">
    <property type="entry name" value="FGE-sulfatase"/>
    <property type="match status" value="2"/>
</dbReference>
<evidence type="ECO:0000256" key="3">
    <source>
        <dbReference type="ARBA" id="ARBA00037882"/>
    </source>
</evidence>
<evidence type="ECO:0000313" key="7">
    <source>
        <dbReference type="Proteomes" id="UP000288012"/>
    </source>
</evidence>
<evidence type="ECO:0000313" key="6">
    <source>
        <dbReference type="EMBL" id="RUQ89241.1"/>
    </source>
</evidence>
<dbReference type="EMBL" id="RZGR01000008">
    <property type="protein sequence ID" value="RUQ89241.1"/>
    <property type="molecule type" value="Genomic_DNA"/>
</dbReference>
<dbReference type="AlphaFoldDB" id="A0A433JKJ2"/>
<proteinExistence type="predicted"/>
<keyword evidence="2" id="KW-0408">Iron</keyword>
<comment type="pathway">
    <text evidence="3">Amino-acid biosynthesis; ergothioneine biosynthesis.</text>
</comment>
<dbReference type="InterPro" id="IPR051043">
    <property type="entry name" value="Sulfatase_Mod_Factor_Kinase"/>
</dbReference>